<accession>A0AAE3LQB9</accession>
<protein>
    <recommendedName>
        <fullName evidence="4">Lipid/polyisoprenoid-binding YceI-like domain-containing protein</fullName>
    </recommendedName>
</protein>
<proteinExistence type="predicted"/>
<dbReference type="RefSeq" id="WP_263037851.1">
    <property type="nucleotide sequence ID" value="NZ_JAOTPL010000009.1"/>
</dbReference>
<dbReference type="Proteomes" id="UP001209317">
    <property type="component" value="Unassembled WGS sequence"/>
</dbReference>
<feature type="signal peptide" evidence="1">
    <location>
        <begin position="1"/>
        <end position="17"/>
    </location>
</feature>
<keyword evidence="1" id="KW-0732">Signal</keyword>
<evidence type="ECO:0000313" key="3">
    <source>
        <dbReference type="Proteomes" id="UP001209317"/>
    </source>
</evidence>
<keyword evidence="3" id="KW-1185">Reference proteome</keyword>
<name>A0AAE3LQB9_9BACT</name>
<sequence length="207" mass="23302">MKTKMLSWIAGAFILSAAVTSCTKDPQKPHEEHNHDDPTKVEMLFIKGHYHGTKLHAHDTTKVVMRWDGKFIDPKTNALLSTPPEVKMEKGYDIYKLEVNFYDAKDKLLNGEFIEEASIHQFFFLPKAGGEGALSYEYKDARLGFNGDFKVLQAGKTFDMDAILIHGLKKSTNIEWNDVNYKNFGGSPDFTTTLKIKTVEGGAHADD</sequence>
<comment type="caution">
    <text evidence="2">The sequence shown here is derived from an EMBL/GenBank/DDBJ whole genome shotgun (WGS) entry which is preliminary data.</text>
</comment>
<evidence type="ECO:0000313" key="2">
    <source>
        <dbReference type="EMBL" id="MCU7694365.1"/>
    </source>
</evidence>
<evidence type="ECO:0008006" key="4">
    <source>
        <dbReference type="Google" id="ProtNLM"/>
    </source>
</evidence>
<dbReference type="PROSITE" id="PS51257">
    <property type="entry name" value="PROKAR_LIPOPROTEIN"/>
    <property type="match status" value="1"/>
</dbReference>
<gene>
    <name evidence="2" type="ORF">OD355_07535</name>
</gene>
<organism evidence="2 3">
    <name type="scientific">Haoranjiania flava</name>
    <dbReference type="NCBI Taxonomy" id="1856322"/>
    <lineage>
        <taxon>Bacteria</taxon>
        <taxon>Pseudomonadati</taxon>
        <taxon>Bacteroidota</taxon>
        <taxon>Chitinophagia</taxon>
        <taxon>Chitinophagales</taxon>
        <taxon>Chitinophagaceae</taxon>
        <taxon>Haoranjiania</taxon>
    </lineage>
</organism>
<dbReference type="AlphaFoldDB" id="A0AAE3LQB9"/>
<reference evidence="2" key="1">
    <citation type="submission" date="2022-10" db="EMBL/GenBank/DDBJ databases">
        <authorList>
            <person name="Kim H.S."/>
            <person name="Kim J.-S."/>
            <person name="Suh M.K."/>
            <person name="Eom M.K."/>
            <person name="Lee J.-S."/>
        </authorList>
    </citation>
    <scope>NUCLEOTIDE SEQUENCE</scope>
    <source>
        <strain evidence="2">LIP-5</strain>
    </source>
</reference>
<feature type="chain" id="PRO_5042003608" description="Lipid/polyisoprenoid-binding YceI-like domain-containing protein" evidence="1">
    <location>
        <begin position="18"/>
        <end position="207"/>
    </location>
</feature>
<evidence type="ECO:0000256" key="1">
    <source>
        <dbReference type="SAM" id="SignalP"/>
    </source>
</evidence>
<dbReference type="EMBL" id="JAOTPL010000009">
    <property type="protein sequence ID" value="MCU7694365.1"/>
    <property type="molecule type" value="Genomic_DNA"/>
</dbReference>